<reference evidence="2 3" key="1">
    <citation type="journal article" date="2014" name="BMC Genomics">
        <title>Genome sequencing of four Aureobasidium pullulans varieties: biotechnological potential, stress tolerance, and description of new species.</title>
        <authorList>
            <person name="Gostin Ar C."/>
            <person name="Ohm R.A."/>
            <person name="Kogej T."/>
            <person name="Sonjak S."/>
            <person name="Turk M."/>
            <person name="Zajc J."/>
            <person name="Zalar P."/>
            <person name="Grube M."/>
            <person name="Sun H."/>
            <person name="Han J."/>
            <person name="Sharma A."/>
            <person name="Chiniquy J."/>
            <person name="Ngan C.Y."/>
            <person name="Lipzen A."/>
            <person name="Barry K."/>
            <person name="Grigoriev I.V."/>
            <person name="Gunde-Cimerman N."/>
        </authorList>
    </citation>
    <scope>NUCLEOTIDE SEQUENCE [LARGE SCALE GENOMIC DNA]</scope>
    <source>
        <strain evidence="2 3">CBS 110374</strain>
    </source>
</reference>
<sequence>GYSVIAIIGIARTANAYRNKKGRLRWTLLLLMTGPLVAVDSTHPYGYVPYAIFPFLYMFITSSIVVKVLRRTW</sequence>
<name>A0A074VPC4_AURM1</name>
<evidence type="ECO:0000256" key="1">
    <source>
        <dbReference type="SAM" id="Phobius"/>
    </source>
</evidence>
<dbReference type="GeneID" id="63912545"/>
<accession>A0A074VPC4</accession>
<protein>
    <submittedName>
        <fullName evidence="2">Uncharacterized protein</fullName>
    </submittedName>
</protein>
<feature type="non-terminal residue" evidence="2">
    <location>
        <position position="73"/>
    </location>
</feature>
<organism evidence="2 3">
    <name type="scientific">Aureobasidium melanogenum (strain CBS 110374)</name>
    <name type="common">Aureobasidium pullulans var. melanogenum</name>
    <dbReference type="NCBI Taxonomy" id="1043003"/>
    <lineage>
        <taxon>Eukaryota</taxon>
        <taxon>Fungi</taxon>
        <taxon>Dikarya</taxon>
        <taxon>Ascomycota</taxon>
        <taxon>Pezizomycotina</taxon>
        <taxon>Dothideomycetes</taxon>
        <taxon>Dothideomycetidae</taxon>
        <taxon>Dothideales</taxon>
        <taxon>Saccotheciaceae</taxon>
        <taxon>Aureobasidium</taxon>
    </lineage>
</organism>
<dbReference type="Proteomes" id="UP000030672">
    <property type="component" value="Unassembled WGS sequence"/>
</dbReference>
<keyword evidence="1" id="KW-1133">Transmembrane helix</keyword>
<evidence type="ECO:0000313" key="3">
    <source>
        <dbReference type="Proteomes" id="UP000030672"/>
    </source>
</evidence>
<feature type="transmembrane region" description="Helical" evidence="1">
    <location>
        <begin position="47"/>
        <end position="69"/>
    </location>
</feature>
<dbReference type="EMBL" id="KL584834">
    <property type="protein sequence ID" value="KEQ62348.1"/>
    <property type="molecule type" value="Genomic_DNA"/>
</dbReference>
<evidence type="ECO:0000313" key="2">
    <source>
        <dbReference type="EMBL" id="KEQ62348.1"/>
    </source>
</evidence>
<feature type="transmembrane region" description="Helical" evidence="1">
    <location>
        <begin position="24"/>
        <end position="41"/>
    </location>
</feature>
<keyword evidence="1" id="KW-0812">Transmembrane</keyword>
<dbReference type="RefSeq" id="XP_040879371.1">
    <property type="nucleotide sequence ID" value="XM_041019172.1"/>
</dbReference>
<dbReference type="AlphaFoldDB" id="A0A074VPC4"/>
<keyword evidence="3" id="KW-1185">Reference proteome</keyword>
<dbReference type="HOGENOM" id="CLU_2711483_0_0_1"/>
<feature type="non-terminal residue" evidence="2">
    <location>
        <position position="1"/>
    </location>
</feature>
<keyword evidence="1" id="KW-0472">Membrane</keyword>
<proteinExistence type="predicted"/>
<gene>
    <name evidence="2" type="ORF">M437DRAFT_29994</name>
</gene>